<dbReference type="AlphaFoldDB" id="A0A933P0K4"/>
<evidence type="ECO:0000259" key="7">
    <source>
        <dbReference type="PROSITE" id="PS50043"/>
    </source>
</evidence>
<dbReference type="PANTHER" id="PTHR44688">
    <property type="entry name" value="DNA-BINDING TRANSCRIPTIONAL ACTIVATOR DEVR_DOSR"/>
    <property type="match status" value="1"/>
</dbReference>
<dbReference type="GO" id="GO:0006355">
    <property type="term" value="P:regulation of DNA-templated transcription"/>
    <property type="evidence" value="ECO:0007669"/>
    <property type="project" value="InterPro"/>
</dbReference>
<keyword evidence="5" id="KW-0804">Transcription</keyword>
<feature type="domain" description="Response regulatory" evidence="8">
    <location>
        <begin position="7"/>
        <end position="121"/>
    </location>
</feature>
<comment type="caution">
    <text evidence="9">The sequence shown here is derived from an EMBL/GenBank/DDBJ whole genome shotgun (WGS) entry which is preliminary data.</text>
</comment>
<dbReference type="InterPro" id="IPR001789">
    <property type="entry name" value="Sig_transdc_resp-reg_receiver"/>
</dbReference>
<keyword evidence="4" id="KW-0238">DNA-binding</keyword>
<dbReference type="Gene3D" id="1.10.10.10">
    <property type="entry name" value="Winged helix-like DNA-binding domain superfamily/Winged helix DNA-binding domain"/>
    <property type="match status" value="1"/>
</dbReference>
<dbReference type="PROSITE" id="PS50110">
    <property type="entry name" value="RESPONSE_REGULATORY"/>
    <property type="match status" value="1"/>
</dbReference>
<dbReference type="SUPFAM" id="SSF52172">
    <property type="entry name" value="CheY-like"/>
    <property type="match status" value="1"/>
</dbReference>
<evidence type="ECO:0000313" key="9">
    <source>
        <dbReference type="EMBL" id="MBI4924081.1"/>
    </source>
</evidence>
<evidence type="ECO:0000256" key="3">
    <source>
        <dbReference type="ARBA" id="ARBA00023015"/>
    </source>
</evidence>
<dbReference type="GO" id="GO:0000160">
    <property type="term" value="P:phosphorelay signal transduction system"/>
    <property type="evidence" value="ECO:0007669"/>
    <property type="project" value="UniProtKB-KW"/>
</dbReference>
<sequence length="211" mass="22757">MPSADVVVHIVDDEESVRASLAFLLDTAGFAVRTHASAIAFLEIAAEIKNGCLVTDLRMPDIDGVELLRRLNEAGNMLPAIVVTGHGDVQMAVEAMKNGALDFIEKPFSDDTILESIRRAVDKAATDLEADEVAARTRERLTTLSEREIQVLRGVVAGQPNKAIAFELGISPRTVEVYRAGLMAKMQAKSLAELVRMVMEIDLGSTTGKPA</sequence>
<dbReference type="InterPro" id="IPR011006">
    <property type="entry name" value="CheY-like_superfamily"/>
</dbReference>
<keyword evidence="1 6" id="KW-0597">Phosphoprotein</keyword>
<evidence type="ECO:0000313" key="10">
    <source>
        <dbReference type="Proteomes" id="UP000782610"/>
    </source>
</evidence>
<dbReference type="EMBL" id="JACRAF010000068">
    <property type="protein sequence ID" value="MBI4924081.1"/>
    <property type="molecule type" value="Genomic_DNA"/>
</dbReference>
<dbReference type="Gene3D" id="3.40.50.2300">
    <property type="match status" value="1"/>
</dbReference>
<dbReference type="Proteomes" id="UP000782610">
    <property type="component" value="Unassembled WGS sequence"/>
</dbReference>
<dbReference type="SMART" id="SM00448">
    <property type="entry name" value="REC"/>
    <property type="match status" value="1"/>
</dbReference>
<dbReference type="CDD" id="cd06170">
    <property type="entry name" value="LuxR_C_like"/>
    <property type="match status" value="1"/>
</dbReference>
<dbReference type="SUPFAM" id="SSF46894">
    <property type="entry name" value="C-terminal effector domain of the bipartite response regulators"/>
    <property type="match status" value="1"/>
</dbReference>
<protein>
    <submittedName>
        <fullName evidence="9">Response regulator</fullName>
    </submittedName>
</protein>
<evidence type="ECO:0000256" key="4">
    <source>
        <dbReference type="ARBA" id="ARBA00023125"/>
    </source>
</evidence>
<dbReference type="NCBIfam" id="NF006900">
    <property type="entry name" value="PRK09390.1"/>
    <property type="match status" value="1"/>
</dbReference>
<keyword evidence="2" id="KW-0902">Two-component regulatory system</keyword>
<keyword evidence="3" id="KW-0805">Transcription regulation</keyword>
<feature type="modified residue" description="4-aspartylphosphate" evidence="6">
    <location>
        <position position="56"/>
    </location>
</feature>
<accession>A0A933P0K4</accession>
<gene>
    <name evidence="9" type="ORF">HY834_20290</name>
</gene>
<dbReference type="PRINTS" id="PR00038">
    <property type="entry name" value="HTHLUXR"/>
</dbReference>
<evidence type="ECO:0000256" key="5">
    <source>
        <dbReference type="ARBA" id="ARBA00023163"/>
    </source>
</evidence>
<feature type="domain" description="HTH luxR-type" evidence="7">
    <location>
        <begin position="137"/>
        <end position="202"/>
    </location>
</feature>
<dbReference type="GO" id="GO:0003677">
    <property type="term" value="F:DNA binding"/>
    <property type="evidence" value="ECO:0007669"/>
    <property type="project" value="UniProtKB-KW"/>
</dbReference>
<evidence type="ECO:0000256" key="6">
    <source>
        <dbReference type="PROSITE-ProRule" id="PRU00169"/>
    </source>
</evidence>
<dbReference type="SMART" id="SM00421">
    <property type="entry name" value="HTH_LUXR"/>
    <property type="match status" value="1"/>
</dbReference>
<dbReference type="PROSITE" id="PS50043">
    <property type="entry name" value="HTH_LUXR_2"/>
    <property type="match status" value="1"/>
</dbReference>
<evidence type="ECO:0000259" key="8">
    <source>
        <dbReference type="PROSITE" id="PS50110"/>
    </source>
</evidence>
<dbReference type="PANTHER" id="PTHR44688:SF16">
    <property type="entry name" value="DNA-BINDING TRANSCRIPTIONAL ACTIVATOR DEVR_DOSR"/>
    <property type="match status" value="1"/>
</dbReference>
<dbReference type="InterPro" id="IPR016032">
    <property type="entry name" value="Sig_transdc_resp-reg_C-effctor"/>
</dbReference>
<reference evidence="9" key="1">
    <citation type="submission" date="2020-07" db="EMBL/GenBank/DDBJ databases">
        <title>Huge and variable diversity of episymbiotic CPR bacteria and DPANN archaea in groundwater ecosystems.</title>
        <authorList>
            <person name="He C.Y."/>
            <person name="Keren R."/>
            <person name="Whittaker M."/>
            <person name="Farag I.F."/>
            <person name="Doudna J."/>
            <person name="Cate J.H.D."/>
            <person name="Banfield J.F."/>
        </authorList>
    </citation>
    <scope>NUCLEOTIDE SEQUENCE</scope>
    <source>
        <strain evidence="9">NC_groundwater_1586_Pr3_B-0.1um_66_15</strain>
    </source>
</reference>
<name>A0A933P0K4_9HYPH</name>
<evidence type="ECO:0000256" key="1">
    <source>
        <dbReference type="ARBA" id="ARBA00022553"/>
    </source>
</evidence>
<proteinExistence type="predicted"/>
<dbReference type="Pfam" id="PF00196">
    <property type="entry name" value="GerE"/>
    <property type="match status" value="1"/>
</dbReference>
<dbReference type="FunFam" id="3.40.50.2300:FF:000018">
    <property type="entry name" value="DNA-binding transcriptional regulator NtrC"/>
    <property type="match status" value="1"/>
</dbReference>
<dbReference type="InterPro" id="IPR000792">
    <property type="entry name" value="Tscrpt_reg_LuxR_C"/>
</dbReference>
<dbReference type="CDD" id="cd17537">
    <property type="entry name" value="REC_FixJ"/>
    <property type="match status" value="1"/>
</dbReference>
<organism evidence="9 10">
    <name type="scientific">Devosia nanyangense</name>
    <dbReference type="NCBI Taxonomy" id="1228055"/>
    <lineage>
        <taxon>Bacteria</taxon>
        <taxon>Pseudomonadati</taxon>
        <taxon>Pseudomonadota</taxon>
        <taxon>Alphaproteobacteria</taxon>
        <taxon>Hyphomicrobiales</taxon>
        <taxon>Devosiaceae</taxon>
        <taxon>Devosia</taxon>
    </lineage>
</organism>
<dbReference type="Pfam" id="PF00072">
    <property type="entry name" value="Response_reg"/>
    <property type="match status" value="1"/>
</dbReference>
<dbReference type="InterPro" id="IPR036388">
    <property type="entry name" value="WH-like_DNA-bd_sf"/>
</dbReference>
<evidence type="ECO:0000256" key="2">
    <source>
        <dbReference type="ARBA" id="ARBA00023012"/>
    </source>
</evidence>